<dbReference type="Proteomes" id="UP000199286">
    <property type="component" value="Unassembled WGS sequence"/>
</dbReference>
<gene>
    <name evidence="1" type="ORF">SAMN05444340_1195</name>
</gene>
<proteinExistence type="predicted"/>
<reference evidence="1 2" key="1">
    <citation type="submission" date="2016-10" db="EMBL/GenBank/DDBJ databases">
        <authorList>
            <person name="de Groot N.N."/>
        </authorList>
    </citation>
    <scope>NUCLEOTIDE SEQUENCE [LARGE SCALE GENOMIC DNA]</scope>
    <source>
        <strain evidence="1 2">DSM 26880</strain>
    </source>
</reference>
<accession>A0A1H3MWN8</accession>
<dbReference type="EMBL" id="FNPF01000019">
    <property type="protein sequence ID" value="SDY81036.1"/>
    <property type="molecule type" value="Genomic_DNA"/>
</dbReference>
<protein>
    <submittedName>
        <fullName evidence="1">Uncharacterized protein</fullName>
    </submittedName>
</protein>
<name>A0A1H3MWN8_9RHOB</name>
<keyword evidence="2" id="KW-1185">Reference proteome</keyword>
<sequence>MTATSVSLLAEDDYTTGIYETADLDENHVITVEEEGWFDGDDVKAEIEEFGDVY</sequence>
<evidence type="ECO:0000313" key="1">
    <source>
        <dbReference type="EMBL" id="SDY81036.1"/>
    </source>
</evidence>
<organism evidence="1 2">
    <name type="scientific">Citreimonas salinaria</name>
    <dbReference type="NCBI Taxonomy" id="321339"/>
    <lineage>
        <taxon>Bacteria</taxon>
        <taxon>Pseudomonadati</taxon>
        <taxon>Pseudomonadota</taxon>
        <taxon>Alphaproteobacteria</taxon>
        <taxon>Rhodobacterales</taxon>
        <taxon>Roseobacteraceae</taxon>
        <taxon>Citreimonas</taxon>
    </lineage>
</organism>
<evidence type="ECO:0000313" key="2">
    <source>
        <dbReference type="Proteomes" id="UP000199286"/>
    </source>
</evidence>
<dbReference type="STRING" id="321339.SAMN05444340_1195"/>
<dbReference type="AlphaFoldDB" id="A0A1H3MWN8"/>
<dbReference type="RefSeq" id="WP_177177974.1">
    <property type="nucleotide sequence ID" value="NZ_FNPF01000019.1"/>
</dbReference>